<reference evidence="1 2" key="1">
    <citation type="journal article" date="2013" name="Mar. Genomics">
        <title>Expression of sulfatases in Rhodopirellula baltica and the diversity of sulfatases in the genus Rhodopirellula.</title>
        <authorList>
            <person name="Wegner C.E."/>
            <person name="Richter-Heitmann T."/>
            <person name="Klindworth A."/>
            <person name="Klockow C."/>
            <person name="Richter M."/>
            <person name="Achstetter T."/>
            <person name="Glockner F.O."/>
            <person name="Harder J."/>
        </authorList>
    </citation>
    <scope>NUCLEOTIDE SEQUENCE [LARGE SCALE GENOMIC DNA]</scope>
    <source>
        <strain evidence="1 2">SM1</strain>
    </source>
</reference>
<dbReference type="AlphaFoldDB" id="M5RYV8"/>
<dbReference type="EMBL" id="ANOG01000571">
    <property type="protein sequence ID" value="EMI19114.1"/>
    <property type="molecule type" value="Genomic_DNA"/>
</dbReference>
<protein>
    <submittedName>
        <fullName evidence="1">Uncharacterized protein</fullName>
    </submittedName>
</protein>
<evidence type="ECO:0000313" key="1">
    <source>
        <dbReference type="EMBL" id="EMI19114.1"/>
    </source>
</evidence>
<keyword evidence="2" id="KW-1185">Reference proteome</keyword>
<sequence length="55" mass="6273">MALAIPFATHRTRVSKFFLQMTVQSTICHAMNFEFLRVNIIFFVCTSGATTDDDK</sequence>
<gene>
    <name evidence="1" type="ORF">RMSM_03964</name>
</gene>
<dbReference type="Proteomes" id="UP000011991">
    <property type="component" value="Unassembled WGS sequence"/>
</dbReference>
<name>M5RYV8_9BACT</name>
<dbReference type="PATRIC" id="fig|1265738.3.peg.3967"/>
<evidence type="ECO:0000313" key="2">
    <source>
        <dbReference type="Proteomes" id="UP000011991"/>
    </source>
</evidence>
<proteinExistence type="predicted"/>
<organism evidence="1 2">
    <name type="scientific">Rhodopirellula maiorica SM1</name>
    <dbReference type="NCBI Taxonomy" id="1265738"/>
    <lineage>
        <taxon>Bacteria</taxon>
        <taxon>Pseudomonadati</taxon>
        <taxon>Planctomycetota</taxon>
        <taxon>Planctomycetia</taxon>
        <taxon>Pirellulales</taxon>
        <taxon>Pirellulaceae</taxon>
        <taxon>Novipirellula</taxon>
    </lineage>
</organism>
<comment type="caution">
    <text evidence="1">The sequence shown here is derived from an EMBL/GenBank/DDBJ whole genome shotgun (WGS) entry which is preliminary data.</text>
</comment>
<accession>M5RYV8</accession>